<reference evidence="10 11" key="1">
    <citation type="submission" date="2019-04" db="EMBL/GenBank/DDBJ databases">
        <title>An improved genome assembly and genetic linkage map for asparagus bean, Vigna unguiculata ssp. sesquipedialis.</title>
        <authorList>
            <person name="Xia Q."/>
            <person name="Zhang R."/>
            <person name="Dong Y."/>
        </authorList>
    </citation>
    <scope>NUCLEOTIDE SEQUENCE [LARGE SCALE GENOMIC DNA]</scope>
    <source>
        <tissue evidence="10">Leaf</tissue>
    </source>
</reference>
<protein>
    <submittedName>
        <fullName evidence="10">Glycerol-3-phosphate acyltransferase</fullName>
    </submittedName>
</protein>
<evidence type="ECO:0000256" key="8">
    <source>
        <dbReference type="SAM" id="Phobius"/>
    </source>
</evidence>
<evidence type="ECO:0000313" key="11">
    <source>
        <dbReference type="Proteomes" id="UP000501690"/>
    </source>
</evidence>
<feature type="domain" description="Glycerol-3-phosphate acyltransferase RAM2/GPAT1-8 HAD-like" evidence="9">
    <location>
        <begin position="19"/>
        <end position="120"/>
    </location>
</feature>
<comment type="subcellular location">
    <subcellularLocation>
        <location evidence="1">Membrane</location>
    </subcellularLocation>
</comment>
<evidence type="ECO:0000256" key="1">
    <source>
        <dbReference type="ARBA" id="ARBA00004370"/>
    </source>
</evidence>
<keyword evidence="6 8" id="KW-0472">Membrane</keyword>
<dbReference type="Proteomes" id="UP000501690">
    <property type="component" value="Linkage Group LG1"/>
</dbReference>
<keyword evidence="7 10" id="KW-0012">Acyltransferase</keyword>
<evidence type="ECO:0000256" key="4">
    <source>
        <dbReference type="ARBA" id="ARBA00022692"/>
    </source>
</evidence>
<sequence>MPILRRSPWKHLEQLQQRNALLKSSSLFRYFMLVAFEARGLLRAIVLVLLYPFVCAVGSEMGLKIMVMTCFFGMKASSFRVGRSVLPKFLLEDVGAEMFETLKKGGKQMGVTKLPRVMVELGKKMNSDWGSRFGDFNRFYGLGYSKNGGLKWRNGLGRKEPEAKGGGADENFKLGFLGKVIGFGSISTEA</sequence>
<evidence type="ECO:0000256" key="3">
    <source>
        <dbReference type="ARBA" id="ARBA00022679"/>
    </source>
</evidence>
<keyword evidence="3 10" id="KW-0808">Transferase</keyword>
<dbReference type="GO" id="GO:0016020">
    <property type="term" value="C:membrane"/>
    <property type="evidence" value="ECO:0007669"/>
    <property type="project" value="UniProtKB-SubCell"/>
</dbReference>
<dbReference type="PANTHER" id="PTHR15486">
    <property type="entry name" value="ANCIENT UBIQUITOUS PROTEIN"/>
    <property type="match status" value="1"/>
</dbReference>
<keyword evidence="11" id="KW-1185">Reference proteome</keyword>
<dbReference type="EMBL" id="CP039345">
    <property type="protein sequence ID" value="QCD78912.1"/>
    <property type="molecule type" value="Genomic_DNA"/>
</dbReference>
<keyword evidence="5 8" id="KW-1133">Transmembrane helix</keyword>
<evidence type="ECO:0000256" key="2">
    <source>
        <dbReference type="ARBA" id="ARBA00007937"/>
    </source>
</evidence>
<accession>A0A4D6KMZ0</accession>
<evidence type="ECO:0000256" key="7">
    <source>
        <dbReference type="ARBA" id="ARBA00023315"/>
    </source>
</evidence>
<proteinExistence type="inferred from homology"/>
<keyword evidence="4 8" id="KW-0812">Transmembrane</keyword>
<evidence type="ECO:0000256" key="5">
    <source>
        <dbReference type="ARBA" id="ARBA00022989"/>
    </source>
</evidence>
<feature type="transmembrane region" description="Helical" evidence="8">
    <location>
        <begin position="44"/>
        <end position="74"/>
    </location>
</feature>
<evidence type="ECO:0000259" key="9">
    <source>
        <dbReference type="Pfam" id="PF23270"/>
    </source>
</evidence>
<dbReference type="Pfam" id="PF23270">
    <property type="entry name" value="HAD_RAM2_N"/>
    <property type="match status" value="1"/>
</dbReference>
<gene>
    <name evidence="10" type="ORF">DEO72_LG1g2548</name>
</gene>
<dbReference type="GO" id="GO:0090447">
    <property type="term" value="F:glycerol-3-phosphate 2-O-acyltransferase activity"/>
    <property type="evidence" value="ECO:0007669"/>
    <property type="project" value="TreeGrafter"/>
</dbReference>
<dbReference type="GO" id="GO:0010143">
    <property type="term" value="P:cutin biosynthetic process"/>
    <property type="evidence" value="ECO:0007669"/>
    <property type="project" value="TreeGrafter"/>
</dbReference>
<evidence type="ECO:0000256" key="6">
    <source>
        <dbReference type="ARBA" id="ARBA00023136"/>
    </source>
</evidence>
<dbReference type="GO" id="GO:0016791">
    <property type="term" value="F:phosphatase activity"/>
    <property type="evidence" value="ECO:0007669"/>
    <property type="project" value="TreeGrafter"/>
</dbReference>
<name>A0A4D6KMZ0_VIGUN</name>
<evidence type="ECO:0000313" key="10">
    <source>
        <dbReference type="EMBL" id="QCD78912.1"/>
    </source>
</evidence>
<dbReference type="InterPro" id="IPR056462">
    <property type="entry name" value="HAD_RAM2/GPAT1-8"/>
</dbReference>
<comment type="similarity">
    <text evidence="2">Belongs to the GPAT/DAPAT family.</text>
</comment>
<dbReference type="PANTHER" id="PTHR15486:SF62">
    <property type="entry name" value="GLYCEROL-3-PHOSPHATE ACYLTRANSFERASE 2-RELATED"/>
    <property type="match status" value="1"/>
</dbReference>
<organism evidence="10 11">
    <name type="scientific">Vigna unguiculata</name>
    <name type="common">Cowpea</name>
    <dbReference type="NCBI Taxonomy" id="3917"/>
    <lineage>
        <taxon>Eukaryota</taxon>
        <taxon>Viridiplantae</taxon>
        <taxon>Streptophyta</taxon>
        <taxon>Embryophyta</taxon>
        <taxon>Tracheophyta</taxon>
        <taxon>Spermatophyta</taxon>
        <taxon>Magnoliopsida</taxon>
        <taxon>eudicotyledons</taxon>
        <taxon>Gunneridae</taxon>
        <taxon>Pentapetalae</taxon>
        <taxon>rosids</taxon>
        <taxon>fabids</taxon>
        <taxon>Fabales</taxon>
        <taxon>Fabaceae</taxon>
        <taxon>Papilionoideae</taxon>
        <taxon>50 kb inversion clade</taxon>
        <taxon>NPAAA clade</taxon>
        <taxon>indigoferoid/millettioid clade</taxon>
        <taxon>Phaseoleae</taxon>
        <taxon>Vigna</taxon>
    </lineage>
</organism>
<dbReference type="AlphaFoldDB" id="A0A4D6KMZ0"/>